<evidence type="ECO:0000313" key="3">
    <source>
        <dbReference type="EMBL" id="KAK4275892.1"/>
    </source>
</evidence>
<organism evidence="3 4">
    <name type="scientific">Acacia crassicarpa</name>
    <name type="common">northern wattle</name>
    <dbReference type="NCBI Taxonomy" id="499986"/>
    <lineage>
        <taxon>Eukaryota</taxon>
        <taxon>Viridiplantae</taxon>
        <taxon>Streptophyta</taxon>
        <taxon>Embryophyta</taxon>
        <taxon>Tracheophyta</taxon>
        <taxon>Spermatophyta</taxon>
        <taxon>Magnoliopsida</taxon>
        <taxon>eudicotyledons</taxon>
        <taxon>Gunneridae</taxon>
        <taxon>Pentapetalae</taxon>
        <taxon>rosids</taxon>
        <taxon>fabids</taxon>
        <taxon>Fabales</taxon>
        <taxon>Fabaceae</taxon>
        <taxon>Caesalpinioideae</taxon>
        <taxon>mimosoid clade</taxon>
        <taxon>Acacieae</taxon>
        <taxon>Acacia</taxon>
    </lineage>
</organism>
<proteinExistence type="predicted"/>
<keyword evidence="1" id="KW-0863">Zinc-finger</keyword>
<dbReference type="PROSITE" id="PS50158">
    <property type="entry name" value="ZF_CCHC"/>
    <property type="match status" value="1"/>
</dbReference>
<accession>A0AAE1JRJ1</accession>
<sequence>MEEGQSSGSKHRNHVVLTMERCAEQSGGILVGKILTSKSLNFPTVIAMIKKSWNLDEEMEIHELDRSQFTFLFRFHHERDYARVLTGRPWSIQGCLLNLQNWEEFMVLEDVKFGEAPFWVQFHGLPLEAFDDANAKILGDAVGECVMYEKPRVGGRLGRGFIHVCSLLQLNEPLRTGFWVPRAMKTPAWVTVKYERLPDFCYNCGCIGHKDRVCKIPCRRDMGDDGEKEFGSWISTAGLRTIEEAVEVCGAAWCEARFMKGKQPALKSRRSEISEKVSSGVNQPNPCDLLCQRMFRADKVSADPPALELRQGNSADCDVSGERVASVDQNAFTAEDFMPSRDMLSALSGMLNKVANYVDSPSVAYIGSGLNGDGPAMDMAQSEAFVEELKGSSTSLEEGLGSIEEMKGSPTALEESLGYHVEFPSEQETTQTSLIPFIGLSPIAAITNSLRSCHLKRSLDDLEGPATTKRQRKLSLEDNIIQKTDCSPAKLQQRVRRRNFRGLKSLICNRQAELQTEARDVILIGEEVAFPVEGLNRSDGTKANQYIASSQNAGGWIGPTTGAP</sequence>
<evidence type="ECO:0000259" key="2">
    <source>
        <dbReference type="PROSITE" id="PS50158"/>
    </source>
</evidence>
<keyword evidence="1" id="KW-0479">Metal-binding</keyword>
<keyword evidence="1" id="KW-0862">Zinc</keyword>
<dbReference type="Pfam" id="PF14111">
    <property type="entry name" value="DUF4283"/>
    <property type="match status" value="1"/>
</dbReference>
<dbReference type="AlphaFoldDB" id="A0AAE1JRJ1"/>
<dbReference type="InterPro" id="IPR001878">
    <property type="entry name" value="Znf_CCHC"/>
</dbReference>
<dbReference type="Pfam" id="PF14392">
    <property type="entry name" value="zf-CCHC_4"/>
    <property type="match status" value="1"/>
</dbReference>
<dbReference type="InterPro" id="IPR040256">
    <property type="entry name" value="At4g02000-like"/>
</dbReference>
<dbReference type="Proteomes" id="UP001293593">
    <property type="component" value="Unassembled WGS sequence"/>
</dbReference>
<name>A0AAE1JRJ1_9FABA</name>
<protein>
    <recommendedName>
        <fullName evidence="2">CCHC-type domain-containing protein</fullName>
    </recommendedName>
</protein>
<evidence type="ECO:0000256" key="1">
    <source>
        <dbReference type="PROSITE-ProRule" id="PRU00047"/>
    </source>
</evidence>
<dbReference type="GO" id="GO:0008270">
    <property type="term" value="F:zinc ion binding"/>
    <property type="evidence" value="ECO:0007669"/>
    <property type="project" value="UniProtKB-KW"/>
</dbReference>
<dbReference type="InterPro" id="IPR025836">
    <property type="entry name" value="Zn_knuckle_CX2CX4HX4C"/>
</dbReference>
<gene>
    <name evidence="3" type="ORF">QN277_018903</name>
</gene>
<feature type="domain" description="CCHC-type" evidence="2">
    <location>
        <begin position="201"/>
        <end position="215"/>
    </location>
</feature>
<evidence type="ECO:0000313" key="4">
    <source>
        <dbReference type="Proteomes" id="UP001293593"/>
    </source>
</evidence>
<comment type="caution">
    <text evidence="3">The sequence shown here is derived from an EMBL/GenBank/DDBJ whole genome shotgun (WGS) entry which is preliminary data.</text>
</comment>
<keyword evidence="4" id="KW-1185">Reference proteome</keyword>
<dbReference type="InterPro" id="IPR025558">
    <property type="entry name" value="DUF4283"/>
</dbReference>
<dbReference type="GO" id="GO:0003676">
    <property type="term" value="F:nucleic acid binding"/>
    <property type="evidence" value="ECO:0007669"/>
    <property type="project" value="InterPro"/>
</dbReference>
<dbReference type="EMBL" id="JAWXYG010000004">
    <property type="protein sequence ID" value="KAK4275892.1"/>
    <property type="molecule type" value="Genomic_DNA"/>
</dbReference>
<dbReference type="PANTHER" id="PTHR31286:SF167">
    <property type="entry name" value="OS09G0268800 PROTEIN"/>
    <property type="match status" value="1"/>
</dbReference>
<dbReference type="PANTHER" id="PTHR31286">
    <property type="entry name" value="GLYCINE-RICH CELL WALL STRUCTURAL PROTEIN 1.8-LIKE"/>
    <property type="match status" value="1"/>
</dbReference>
<reference evidence="3" key="1">
    <citation type="submission" date="2023-10" db="EMBL/GenBank/DDBJ databases">
        <title>Chromosome-level genome of the transformable northern wattle, Acacia crassicarpa.</title>
        <authorList>
            <person name="Massaro I."/>
            <person name="Sinha N.R."/>
            <person name="Poethig S."/>
            <person name="Leichty A.R."/>
        </authorList>
    </citation>
    <scope>NUCLEOTIDE SEQUENCE</scope>
    <source>
        <strain evidence="3">Acra3RX</strain>
        <tissue evidence="3">Leaf</tissue>
    </source>
</reference>